<dbReference type="RefSeq" id="WP_035192417.1">
    <property type="nucleotide sequence ID" value="NZ_JJRY01000001.1"/>
</dbReference>
<dbReference type="PROSITE" id="PS52050">
    <property type="entry name" value="WYL"/>
    <property type="match status" value="1"/>
</dbReference>
<evidence type="ECO:0000313" key="2">
    <source>
        <dbReference type="EMBL" id="KEF40103.1"/>
    </source>
</evidence>
<proteinExistence type="predicted"/>
<dbReference type="EMBL" id="JJRY01000001">
    <property type="protein sequence ID" value="KEF40103.1"/>
    <property type="molecule type" value="Genomic_DNA"/>
</dbReference>
<dbReference type="InterPro" id="IPR026881">
    <property type="entry name" value="WYL_dom"/>
</dbReference>
<evidence type="ECO:0000313" key="3">
    <source>
        <dbReference type="Proteomes" id="UP000027936"/>
    </source>
</evidence>
<gene>
    <name evidence="2" type="ORF">M670_00118</name>
</gene>
<dbReference type="Proteomes" id="UP000027936">
    <property type="component" value="Unassembled WGS sequence"/>
</dbReference>
<feature type="domain" description="WYL" evidence="1">
    <location>
        <begin position="4"/>
        <end position="62"/>
    </location>
</feature>
<accession>A0A072NTE4</accession>
<organism evidence="2 3">
    <name type="scientific">Schinkia azotoformans MEV2011</name>
    <dbReference type="NCBI Taxonomy" id="1348973"/>
    <lineage>
        <taxon>Bacteria</taxon>
        <taxon>Bacillati</taxon>
        <taxon>Bacillota</taxon>
        <taxon>Bacilli</taxon>
        <taxon>Bacillales</taxon>
        <taxon>Bacillaceae</taxon>
        <taxon>Calidifontibacillus/Schinkia group</taxon>
        <taxon>Schinkia</taxon>
    </lineage>
</organism>
<comment type="caution">
    <text evidence="2">The sequence shown here is derived from an EMBL/GenBank/DDBJ whole genome shotgun (WGS) entry which is preliminary data.</text>
</comment>
<dbReference type="AlphaFoldDB" id="A0A072NTE4"/>
<sequence length="73" mass="8485">MIHILKHALESKTLVEMIYMSSSGEISQRILTINAISENHVKAFCHLRKKTRIFKLDNILSALPYKQKRKYVG</sequence>
<dbReference type="OrthoDB" id="2112405at2"/>
<protein>
    <recommendedName>
        <fullName evidence="1">WYL domain-containing protein</fullName>
    </recommendedName>
</protein>
<reference evidence="2 3" key="1">
    <citation type="submission" date="2014-04" db="EMBL/GenBank/DDBJ databases">
        <title>Draft genome sequence of Bacillus azotoformans MEV2011, a (co-) denitrifying strain unable to grow in the presence of oxygen.</title>
        <authorList>
            <person name="Nielsen M."/>
            <person name="Schreiber L."/>
            <person name="Finster K."/>
            <person name="Schramm A."/>
        </authorList>
    </citation>
    <scope>NUCLEOTIDE SEQUENCE [LARGE SCALE GENOMIC DNA]</scope>
    <source>
        <strain evidence="2 3">MEV2011</strain>
    </source>
</reference>
<dbReference type="PATRIC" id="fig|1348973.3.peg.112"/>
<evidence type="ECO:0000259" key="1">
    <source>
        <dbReference type="Pfam" id="PF13280"/>
    </source>
</evidence>
<dbReference type="Pfam" id="PF13280">
    <property type="entry name" value="WYL"/>
    <property type="match status" value="1"/>
</dbReference>
<name>A0A072NTE4_SCHAZ</name>